<sequence>MQKSKIAREYRKKYPNYPTLKLARVIYNDNNLLFKDVEDARSVLRYLEGKKGKDNLRKTVVASEFYKEESRPKNPYNLPESYQEKREIFKLPLACNNILLISDLHIPYHDIDAVTLALDYGKENNINTIFINGDLIDNHQVSKFESDPKKRSVKQEFDATKQFLKSLREVFPDASIYWLKGNHCIRWEKFLLMKVREIWDDDYFHLEQRLQLNDVKVTLLDDKTLVKAGKLAISHGHHIFKGIFSPVSPARGAWMKAKQSIIVGHLHRASHHPEIDLDGNVYSAWSTGCLCELRPNYSPLVSNSQHGFAHIKVELNGDYTVKNYQIINGKLH</sequence>
<evidence type="ECO:0000259" key="1">
    <source>
        <dbReference type="Pfam" id="PF00149"/>
    </source>
</evidence>
<reference evidence="2" key="1">
    <citation type="submission" date="2020-05" db="EMBL/GenBank/DDBJ databases">
        <authorList>
            <person name="Chiriac C."/>
            <person name="Salcher M."/>
            <person name="Ghai R."/>
            <person name="Kavagutti S V."/>
        </authorList>
    </citation>
    <scope>NUCLEOTIDE SEQUENCE</scope>
</reference>
<dbReference type="EMBL" id="LR798259">
    <property type="protein sequence ID" value="CAB5218566.1"/>
    <property type="molecule type" value="Genomic_DNA"/>
</dbReference>
<protein>
    <submittedName>
        <fullName evidence="2">MPP_superfamily domain containing protein</fullName>
    </submittedName>
</protein>
<feature type="domain" description="Calcineurin-like phosphoesterase" evidence="1">
    <location>
        <begin position="98"/>
        <end position="237"/>
    </location>
</feature>
<proteinExistence type="predicted"/>
<organism evidence="2">
    <name type="scientific">uncultured Caudovirales phage</name>
    <dbReference type="NCBI Taxonomy" id="2100421"/>
    <lineage>
        <taxon>Viruses</taxon>
        <taxon>Duplodnaviria</taxon>
        <taxon>Heunggongvirae</taxon>
        <taxon>Uroviricota</taxon>
        <taxon>Caudoviricetes</taxon>
        <taxon>Peduoviridae</taxon>
        <taxon>Maltschvirus</taxon>
        <taxon>Maltschvirus maltsch</taxon>
    </lineage>
</organism>
<gene>
    <name evidence="2" type="ORF">UFOVP217_36</name>
</gene>
<dbReference type="Pfam" id="PF00149">
    <property type="entry name" value="Metallophos"/>
    <property type="match status" value="1"/>
</dbReference>
<dbReference type="Gene3D" id="3.60.21.10">
    <property type="match status" value="1"/>
</dbReference>
<name>A0A6J7WL67_9CAUD</name>
<evidence type="ECO:0000313" key="2">
    <source>
        <dbReference type="EMBL" id="CAB5218566.1"/>
    </source>
</evidence>
<dbReference type="InterPro" id="IPR004843">
    <property type="entry name" value="Calcineurin-like_PHP"/>
</dbReference>
<dbReference type="GO" id="GO:0016787">
    <property type="term" value="F:hydrolase activity"/>
    <property type="evidence" value="ECO:0007669"/>
    <property type="project" value="InterPro"/>
</dbReference>
<dbReference type="InterPro" id="IPR029052">
    <property type="entry name" value="Metallo-depent_PP-like"/>
</dbReference>
<accession>A0A6J7WL67</accession>
<dbReference type="SUPFAM" id="SSF56300">
    <property type="entry name" value="Metallo-dependent phosphatases"/>
    <property type="match status" value="1"/>
</dbReference>
<dbReference type="CDD" id="cd00838">
    <property type="entry name" value="MPP_superfamily"/>
    <property type="match status" value="1"/>
</dbReference>